<feature type="binding site" evidence="13">
    <location>
        <position position="685"/>
    </location>
    <ligand>
        <name>Zn(2+)</name>
        <dbReference type="ChEBI" id="CHEBI:29105"/>
        <label>1</label>
        <note>catalytic</note>
    </ligand>
</feature>
<evidence type="ECO:0000256" key="1">
    <source>
        <dbReference type="ARBA" id="ARBA00002777"/>
    </source>
</evidence>
<organism evidence="17 18">
    <name type="scientific">Pseudomonas cichorii</name>
    <dbReference type="NCBI Taxonomy" id="36746"/>
    <lineage>
        <taxon>Bacteria</taxon>
        <taxon>Pseudomonadati</taxon>
        <taxon>Pseudomonadota</taxon>
        <taxon>Gammaproteobacteria</taxon>
        <taxon>Pseudomonadales</taxon>
        <taxon>Pseudomonadaceae</taxon>
        <taxon>Pseudomonas</taxon>
    </lineage>
</organism>
<feature type="domain" description="Cobalamin-independent methionine synthase MetE N-terminal" evidence="16">
    <location>
        <begin position="34"/>
        <end position="349"/>
    </location>
</feature>
<feature type="binding site" evidence="13">
    <location>
        <position position="709"/>
    </location>
    <ligand>
        <name>Zn(2+)</name>
        <dbReference type="ChEBI" id="CHEBI:29105"/>
        <label>1</label>
        <note>catalytic</note>
    </ligand>
</feature>
<dbReference type="GO" id="GO:0032259">
    <property type="term" value="P:methylation"/>
    <property type="evidence" value="ECO:0007669"/>
    <property type="project" value="UniProtKB-KW"/>
</dbReference>
<keyword evidence="9 11" id="KW-0862">Zinc</keyword>
<evidence type="ECO:0000256" key="10">
    <source>
        <dbReference type="ARBA" id="ARBA00023167"/>
    </source>
</evidence>
<feature type="binding site" evidence="11">
    <location>
        <position position="528"/>
    </location>
    <ligand>
        <name>L-homocysteine</name>
        <dbReference type="ChEBI" id="CHEBI:58199"/>
    </ligand>
</feature>
<comment type="cofactor">
    <cofactor evidence="13">
        <name>Zn(2+)</name>
        <dbReference type="ChEBI" id="CHEBI:29105"/>
    </cofactor>
    <text evidence="13">Binds 2 Zn(2+) ions per subunit.</text>
</comment>
<evidence type="ECO:0000259" key="16">
    <source>
        <dbReference type="Pfam" id="PF08267"/>
    </source>
</evidence>
<accession>A0A3M4VET4</accession>
<comment type="cofactor">
    <cofactor evidence="11">
        <name>Zn(2+)</name>
        <dbReference type="ChEBI" id="CHEBI:29105"/>
    </cofactor>
    <text evidence="11">Binds 1 zinc ion per subunit.</text>
</comment>
<comment type="catalytic activity">
    <reaction evidence="11">
        <text>5-methyltetrahydropteroyltri-L-glutamate + L-homocysteine = tetrahydropteroyltri-L-glutamate + L-methionine</text>
        <dbReference type="Rhea" id="RHEA:21196"/>
        <dbReference type="ChEBI" id="CHEBI:57844"/>
        <dbReference type="ChEBI" id="CHEBI:58140"/>
        <dbReference type="ChEBI" id="CHEBI:58199"/>
        <dbReference type="ChEBI" id="CHEBI:58207"/>
        <dbReference type="EC" id="2.1.1.14"/>
    </reaction>
</comment>
<keyword evidence="5 11" id="KW-0028">Amino-acid biosynthesis</keyword>
<evidence type="ECO:0000256" key="5">
    <source>
        <dbReference type="ARBA" id="ARBA00022605"/>
    </source>
</evidence>
<feature type="binding site" evidence="11 12">
    <location>
        <begin position="475"/>
        <end position="477"/>
    </location>
    <ligand>
        <name>L-methionine</name>
        <dbReference type="ChEBI" id="CHEBI:57844"/>
    </ligand>
</feature>
<dbReference type="PIRSF" id="PIRSF000382">
    <property type="entry name" value="MeTrfase_B12_ind"/>
    <property type="match status" value="1"/>
</dbReference>
<comment type="pathway">
    <text evidence="2 11">Amino-acid biosynthesis; L-methionine biosynthesis via de novo pathway; L-methionine from L-homocysteine (MetE route): step 1/1.</text>
</comment>
<dbReference type="GO" id="GO:0003871">
    <property type="term" value="F:5-methyltetrahydropteroyltriglutamate-homocysteine S-methyltransferase activity"/>
    <property type="evidence" value="ECO:0007669"/>
    <property type="project" value="UniProtKB-UniRule"/>
</dbReference>
<dbReference type="Pfam" id="PF08267">
    <property type="entry name" value="Meth_synt_1"/>
    <property type="match status" value="1"/>
</dbReference>
<feature type="binding site" evidence="11">
    <location>
        <position position="685"/>
    </location>
    <ligand>
        <name>Zn(2+)</name>
        <dbReference type="ChEBI" id="CHEBI:29105"/>
        <note>catalytic</note>
    </ligand>
</feature>
<dbReference type="SUPFAM" id="SSF51726">
    <property type="entry name" value="UROD/MetE-like"/>
    <property type="match status" value="2"/>
</dbReference>
<keyword evidence="6 11" id="KW-0808">Transferase</keyword>
<name>A0A3M4VET4_PSECI</name>
<evidence type="ECO:0000256" key="13">
    <source>
        <dbReference type="PIRSR" id="PIRSR000382-2"/>
    </source>
</evidence>
<feature type="binding site" evidence="12">
    <location>
        <position position="159"/>
    </location>
    <ligand>
        <name>5-methyltetrahydropteroyltri-L-glutamate</name>
        <dbReference type="ChEBI" id="CHEBI:58207"/>
    </ligand>
</feature>
<evidence type="ECO:0000256" key="9">
    <source>
        <dbReference type="ARBA" id="ARBA00022833"/>
    </source>
</evidence>
<dbReference type="InterPro" id="IPR006276">
    <property type="entry name" value="Cobalamin-indep_Met_synthase"/>
</dbReference>
<evidence type="ECO:0000313" key="17">
    <source>
        <dbReference type="EMBL" id="RMR50358.1"/>
    </source>
</evidence>
<evidence type="ECO:0000256" key="11">
    <source>
        <dbReference type="HAMAP-Rule" id="MF_00172"/>
    </source>
</evidence>
<sequence length="799" mass="89779">MKFVIKEKTMSLSHVCLAVDNSAIFYGGHSMALAHNLGFPRIGADRELKKALEAYWKGDLDQDGLRAVGRELRAAHWQLQKDAGIELLPAGDFAWYDQVLTHSLTFGVIPERFNQVKDAAGLPTLDTLFAMARGASACCGGAQANAQYAQELTKWFDTNYHYLVPEFSRDQRFQLSWEQLFEEVDEAHALGHKVKPVLIGPLTYLWLGKAKGESFDKLDLLDRLLPLYGEILGRLAKQGVEWVQIDEPILTLDLPQEWKNAFERTYHSLQYSPLKKLVATYFSGLEDNLGLAVSLPVDGLHIDLVRAPEQLAAVLDRLPTYKVLSLGVVNGRNVWRCDLDKALEALQDALARFGDNLWVAGSSSLLHSPVNLDREDRLDAELKSWLAFAVQKCGEIAVLTQALNEPQSPDVLAALTQSRAVQASRKQSPRIHKPDVQARLAAITAADSQRQSAFAQRIDVQRARLQLPAFPTTTIGSFPQTSSIRLARQSYKQGKLSANDYTDAMRHEIRHAVQIQERLGLDVLVHGEAERNDMVEYFAEQLDGYVFSRFGWVQSYGSRCVKPAVIFGDLSRPEAMTVEWIRYAQSLTDKVMKGMLTGPVTMLMWSFPREDVSRKIQAQQLALAIRDEVVDLEQAGIKIVQIDEAAFREGLPLRKAQWQEYLDWAVEAFRLCASGVRDETQIHTHMCYSEFNDVIDSIAAMDADVITIETSRSDMELLEAFEAFDYPNDIGPGVYDIHSPRVPDTREMVKLMTKAVQRIPAERLWINPDCGLKTRGWPETEAALVNMVAAARQLRAELL</sequence>
<dbReference type="EC" id="2.1.1.14" evidence="11"/>
<comment type="similarity">
    <text evidence="3 11">Belongs to the vitamin-B12 independent methionine synthase family.</text>
</comment>
<evidence type="ECO:0000256" key="4">
    <source>
        <dbReference type="ARBA" id="ARBA00022603"/>
    </source>
</evidence>
<dbReference type="InterPro" id="IPR038071">
    <property type="entry name" value="UROD/MetE-like_sf"/>
</dbReference>
<dbReference type="CDD" id="cd03311">
    <property type="entry name" value="CIMS_C_terminal_like"/>
    <property type="match status" value="1"/>
</dbReference>
<keyword evidence="7 11" id="KW-0479">Metal-binding</keyword>
<evidence type="ECO:0000256" key="3">
    <source>
        <dbReference type="ARBA" id="ARBA00009553"/>
    </source>
</evidence>
<evidence type="ECO:0000256" key="7">
    <source>
        <dbReference type="ARBA" id="ARBA00022723"/>
    </source>
</evidence>
<evidence type="ECO:0000313" key="18">
    <source>
        <dbReference type="Proteomes" id="UP000278332"/>
    </source>
</evidence>
<feature type="binding site" evidence="11 12">
    <location>
        <begin position="559"/>
        <end position="560"/>
    </location>
    <ligand>
        <name>5-methyltetrahydropteroyltri-L-glutamate</name>
        <dbReference type="ChEBI" id="CHEBI:58207"/>
    </ligand>
</feature>
<feature type="binding site" evidence="11 12">
    <location>
        <position position="643"/>
    </location>
    <ligand>
        <name>L-homocysteine</name>
        <dbReference type="ChEBI" id="CHEBI:58199"/>
    </ligand>
</feature>
<dbReference type="AlphaFoldDB" id="A0A3M4VET4"/>
<feature type="binding site" evidence="11 12">
    <location>
        <position position="528"/>
    </location>
    <ligand>
        <name>L-methionine</name>
        <dbReference type="ChEBI" id="CHEBI:57844"/>
    </ligand>
</feature>
<evidence type="ECO:0000259" key="15">
    <source>
        <dbReference type="Pfam" id="PF01717"/>
    </source>
</evidence>
<dbReference type="CDD" id="cd03312">
    <property type="entry name" value="CIMS_N_terminal_like"/>
    <property type="match status" value="1"/>
</dbReference>
<feature type="binding site" evidence="11">
    <location>
        <position position="709"/>
    </location>
    <ligand>
        <name>Zn(2+)</name>
        <dbReference type="ChEBI" id="CHEBI:29105"/>
        <note>catalytic</note>
    </ligand>
</feature>
<proteinExistence type="inferred from homology"/>
<feature type="active site" description="Proton donor" evidence="11 14">
    <location>
        <position position="738"/>
    </location>
</feature>
<feature type="binding site" evidence="11 12">
    <location>
        <position position="643"/>
    </location>
    <ligand>
        <name>L-methionine</name>
        <dbReference type="ChEBI" id="CHEBI:57844"/>
    </ligand>
</feature>
<dbReference type="FunFam" id="3.20.20.210:FF:000003">
    <property type="entry name" value="5-methyltetrahydropteroyltriglutamate--homocysteine methyltransferase"/>
    <property type="match status" value="1"/>
</dbReference>
<feature type="binding site" evidence="11 12">
    <location>
        <begin position="475"/>
        <end position="477"/>
    </location>
    <ligand>
        <name>L-homocysteine</name>
        <dbReference type="ChEBI" id="CHEBI:58199"/>
    </ligand>
</feature>
<gene>
    <name evidence="11" type="primary">metE</name>
    <name evidence="17" type="ORF">ALP84_02156</name>
</gene>
<dbReference type="Gene3D" id="3.20.20.210">
    <property type="match status" value="2"/>
</dbReference>
<feature type="binding site" evidence="12">
    <location>
        <position position="49"/>
    </location>
    <ligand>
        <name>5-methyltetrahydropteroyltri-L-glutamate</name>
        <dbReference type="ChEBI" id="CHEBI:58207"/>
    </ligand>
</feature>
<dbReference type="PANTHER" id="PTHR30519">
    <property type="entry name" value="5-METHYLTETRAHYDROPTEROYLTRIGLUTAMATE--HOMOCYSTEINE METHYLTRANSFERASE"/>
    <property type="match status" value="1"/>
</dbReference>
<feature type="binding site" evidence="13">
    <location>
        <position position="770"/>
    </location>
    <ligand>
        <name>Zn(2+)</name>
        <dbReference type="ChEBI" id="CHEBI:29105"/>
        <label>1</label>
        <note>catalytic</note>
    </ligand>
</feature>
<keyword evidence="8 11" id="KW-0677">Repeat</keyword>
<dbReference type="Proteomes" id="UP000278332">
    <property type="component" value="Unassembled WGS sequence"/>
</dbReference>
<feature type="binding site" evidence="11">
    <location>
        <position position="687"/>
    </location>
    <ligand>
        <name>Zn(2+)</name>
        <dbReference type="ChEBI" id="CHEBI:29105"/>
        <note>catalytic</note>
    </ligand>
</feature>
<reference evidence="17 18" key="1">
    <citation type="submission" date="2018-08" db="EMBL/GenBank/DDBJ databases">
        <title>Recombination of ecologically and evolutionarily significant loci maintains genetic cohesion in the Pseudomonas syringae species complex.</title>
        <authorList>
            <person name="Dillon M."/>
            <person name="Thakur S."/>
            <person name="Almeida R.N.D."/>
            <person name="Weir B.S."/>
            <person name="Guttman D.S."/>
        </authorList>
    </citation>
    <scope>NUCLEOTIDE SEQUENCE [LARGE SCALE GENOMIC DNA]</scope>
    <source>
        <strain evidence="17 18">ICMP 6917</strain>
    </source>
</reference>
<keyword evidence="10 11" id="KW-0486">Methionine biosynthesis</keyword>
<dbReference type="GO" id="GO:0008270">
    <property type="term" value="F:zinc ion binding"/>
    <property type="evidence" value="ECO:0007669"/>
    <property type="project" value="InterPro"/>
</dbReference>
<dbReference type="InterPro" id="IPR002629">
    <property type="entry name" value="Met_Synth_C/arc"/>
</dbReference>
<dbReference type="NCBIfam" id="TIGR01371">
    <property type="entry name" value="met_syn_B12ind"/>
    <property type="match status" value="1"/>
</dbReference>
<feature type="domain" description="Cobalamin-independent methionine synthase MetE C-terminal/archaeal" evidence="15">
    <location>
        <begin position="470"/>
        <end position="792"/>
    </location>
</feature>
<feature type="binding site" evidence="11">
    <location>
        <position position="605"/>
    </location>
    <ligand>
        <name>5-methyltetrahydropteroyltri-L-glutamate</name>
        <dbReference type="ChEBI" id="CHEBI:58207"/>
    </ligand>
</feature>
<dbReference type="GO" id="GO:0071265">
    <property type="term" value="P:L-methionine biosynthetic process"/>
    <property type="evidence" value="ECO:0007669"/>
    <property type="project" value="UniProtKB-ARBA"/>
</dbReference>
<dbReference type="FunFam" id="3.20.20.210:FF:000002">
    <property type="entry name" value="5-methyltetrahydropteroyltriglutamate--homocysteine methyltransferase"/>
    <property type="match status" value="1"/>
</dbReference>
<evidence type="ECO:0000256" key="2">
    <source>
        <dbReference type="ARBA" id="ARBA00004681"/>
    </source>
</evidence>
<feature type="binding site" evidence="13">
    <location>
        <position position="687"/>
    </location>
    <ligand>
        <name>Zn(2+)</name>
        <dbReference type="ChEBI" id="CHEBI:29105"/>
        <label>1</label>
        <note>catalytic</note>
    </ligand>
</feature>
<dbReference type="NCBIfam" id="NF003556">
    <property type="entry name" value="PRK05222.1"/>
    <property type="match status" value="1"/>
</dbReference>
<evidence type="ECO:0000256" key="6">
    <source>
        <dbReference type="ARBA" id="ARBA00022679"/>
    </source>
</evidence>
<feature type="binding site" evidence="12">
    <location>
        <position position="605"/>
    </location>
    <ligand>
        <name>L-methionine</name>
        <dbReference type="ChEBI" id="CHEBI:57844"/>
    </ligand>
</feature>
<dbReference type="UniPathway" id="UPA00051">
    <property type="reaction ID" value="UER00082"/>
</dbReference>
<evidence type="ECO:0000256" key="12">
    <source>
        <dbReference type="PIRSR" id="PIRSR000382-1"/>
    </source>
</evidence>
<comment type="caution">
    <text evidence="17">The sequence shown here is derived from an EMBL/GenBank/DDBJ whole genome shotgun (WGS) entry which is preliminary data.</text>
</comment>
<feature type="binding site" evidence="11">
    <location>
        <begin position="46"/>
        <end position="49"/>
    </location>
    <ligand>
        <name>5-methyltetrahydropteroyltri-L-glutamate</name>
        <dbReference type="ChEBI" id="CHEBI:58207"/>
    </ligand>
</feature>
<evidence type="ECO:0000256" key="8">
    <source>
        <dbReference type="ARBA" id="ARBA00022737"/>
    </source>
</evidence>
<keyword evidence="4 11" id="KW-0489">Methyltransferase</keyword>
<dbReference type="Pfam" id="PF01717">
    <property type="entry name" value="Meth_synt_2"/>
    <property type="match status" value="1"/>
</dbReference>
<dbReference type="HAMAP" id="MF_00172">
    <property type="entry name" value="Meth_synth"/>
    <property type="match status" value="1"/>
</dbReference>
<dbReference type="EMBL" id="RBRY01000177">
    <property type="protein sequence ID" value="RMR50358.1"/>
    <property type="molecule type" value="Genomic_DNA"/>
</dbReference>
<feature type="binding site" evidence="11">
    <location>
        <position position="770"/>
    </location>
    <ligand>
        <name>Zn(2+)</name>
        <dbReference type="ChEBI" id="CHEBI:29105"/>
        <note>catalytic</note>
    </ligand>
</feature>
<dbReference type="InterPro" id="IPR013215">
    <property type="entry name" value="Cbl-indep_Met_Synth_N"/>
</dbReference>
<feature type="binding site" evidence="11">
    <location>
        <position position="649"/>
    </location>
    <ligand>
        <name>5-methyltetrahydropteroyltri-L-glutamate</name>
        <dbReference type="ChEBI" id="CHEBI:58207"/>
    </ligand>
</feature>
<evidence type="ECO:0000256" key="14">
    <source>
        <dbReference type="PIRSR" id="PIRSR000382-3"/>
    </source>
</evidence>
<feature type="binding site" evidence="11">
    <location>
        <position position="154"/>
    </location>
    <ligand>
        <name>5-methyltetrahydropteroyltri-L-glutamate</name>
        <dbReference type="ChEBI" id="CHEBI:58207"/>
    </ligand>
</feature>
<comment type="function">
    <text evidence="1 11">Catalyzes the transfer of a methyl group from 5-methyltetrahydrofolate to homocysteine resulting in methionine formation.</text>
</comment>
<protein>
    <recommendedName>
        <fullName evidence="11">5-methyltetrahydropteroyltriglutamate--homocysteine methyltransferase</fullName>
        <ecNumber evidence="11">2.1.1.14</ecNumber>
    </recommendedName>
    <alternativeName>
        <fullName evidence="11">Cobalamin-independent methionine synthase</fullName>
    </alternativeName>
    <alternativeName>
        <fullName evidence="11">Methionine synthase, vitamin-B12 independent isozyme</fullName>
    </alternativeName>
</protein>